<name>A0ACB9D374_CICIN</name>
<evidence type="ECO:0000313" key="2">
    <source>
        <dbReference type="Proteomes" id="UP001055811"/>
    </source>
</evidence>
<proteinExistence type="predicted"/>
<reference evidence="1 2" key="2">
    <citation type="journal article" date="2022" name="Mol. Ecol. Resour.">
        <title>The genomes of chicory, endive, great burdock and yacon provide insights into Asteraceae paleo-polyploidization history and plant inulin production.</title>
        <authorList>
            <person name="Fan W."/>
            <person name="Wang S."/>
            <person name="Wang H."/>
            <person name="Wang A."/>
            <person name="Jiang F."/>
            <person name="Liu H."/>
            <person name="Zhao H."/>
            <person name="Xu D."/>
            <person name="Zhang Y."/>
        </authorList>
    </citation>
    <scope>NUCLEOTIDE SEQUENCE [LARGE SCALE GENOMIC DNA]</scope>
    <source>
        <strain evidence="2">cv. Punajuju</strain>
        <tissue evidence="1">Leaves</tissue>
    </source>
</reference>
<keyword evidence="2" id="KW-1185">Reference proteome</keyword>
<organism evidence="1 2">
    <name type="scientific">Cichorium intybus</name>
    <name type="common">Chicory</name>
    <dbReference type="NCBI Taxonomy" id="13427"/>
    <lineage>
        <taxon>Eukaryota</taxon>
        <taxon>Viridiplantae</taxon>
        <taxon>Streptophyta</taxon>
        <taxon>Embryophyta</taxon>
        <taxon>Tracheophyta</taxon>
        <taxon>Spermatophyta</taxon>
        <taxon>Magnoliopsida</taxon>
        <taxon>eudicotyledons</taxon>
        <taxon>Gunneridae</taxon>
        <taxon>Pentapetalae</taxon>
        <taxon>asterids</taxon>
        <taxon>campanulids</taxon>
        <taxon>Asterales</taxon>
        <taxon>Asteraceae</taxon>
        <taxon>Cichorioideae</taxon>
        <taxon>Cichorieae</taxon>
        <taxon>Cichoriinae</taxon>
        <taxon>Cichorium</taxon>
    </lineage>
</organism>
<dbReference type="Proteomes" id="UP001055811">
    <property type="component" value="Linkage Group LG05"/>
</dbReference>
<gene>
    <name evidence="1" type="ORF">L2E82_31320</name>
</gene>
<reference evidence="2" key="1">
    <citation type="journal article" date="2022" name="Mol. Ecol. Resour.">
        <title>The genomes of chicory, endive, great burdock and yacon provide insights into Asteraceae palaeo-polyploidization history and plant inulin production.</title>
        <authorList>
            <person name="Fan W."/>
            <person name="Wang S."/>
            <person name="Wang H."/>
            <person name="Wang A."/>
            <person name="Jiang F."/>
            <person name="Liu H."/>
            <person name="Zhao H."/>
            <person name="Xu D."/>
            <person name="Zhang Y."/>
        </authorList>
    </citation>
    <scope>NUCLEOTIDE SEQUENCE [LARGE SCALE GENOMIC DNA]</scope>
    <source>
        <strain evidence="2">cv. Punajuju</strain>
    </source>
</reference>
<sequence>MIPGTLKVQLAKTLSQGFADSSWTLQTKTGRDILLDLPRITIEEQIKVMISSPRWSYHDLEHYNCVRLKEETCNEPKRPIIIKPDADFSVKSNQANVVGKTVIHLDSIKTVKIGSGCENEDKIQQVLFQVNGNVDAAIEFIIADEGTEENSDENDRITFSMDTSHGNDRKDLETRHARKAESERRQIIGRSFLSPTDVDLKEKLTKIMASDYFKITPEMKAPADVAAEAVRNYSF</sequence>
<dbReference type="EMBL" id="CM042013">
    <property type="protein sequence ID" value="KAI3740846.1"/>
    <property type="molecule type" value="Genomic_DNA"/>
</dbReference>
<comment type="caution">
    <text evidence="1">The sequence shown here is derived from an EMBL/GenBank/DDBJ whole genome shotgun (WGS) entry which is preliminary data.</text>
</comment>
<accession>A0ACB9D374</accession>
<protein>
    <submittedName>
        <fullName evidence="1">Uncharacterized protein</fullName>
    </submittedName>
</protein>
<evidence type="ECO:0000313" key="1">
    <source>
        <dbReference type="EMBL" id="KAI3740846.1"/>
    </source>
</evidence>